<dbReference type="InterPro" id="IPR014030">
    <property type="entry name" value="Ketoacyl_synth_N"/>
</dbReference>
<dbReference type="EMBL" id="JADOUA010000001">
    <property type="protein sequence ID" value="MBG6093629.1"/>
    <property type="molecule type" value="Genomic_DNA"/>
</dbReference>
<evidence type="ECO:0000256" key="1">
    <source>
        <dbReference type="ARBA" id="ARBA00008467"/>
    </source>
</evidence>
<dbReference type="PROSITE" id="PS52004">
    <property type="entry name" value="KS3_2"/>
    <property type="match status" value="1"/>
</dbReference>
<dbReference type="CDD" id="cd00832">
    <property type="entry name" value="CLF"/>
    <property type="match status" value="1"/>
</dbReference>
<dbReference type="GO" id="GO:0006633">
    <property type="term" value="P:fatty acid biosynthetic process"/>
    <property type="evidence" value="ECO:0007669"/>
    <property type="project" value="TreeGrafter"/>
</dbReference>
<name>A0A931DLX1_9ACTN</name>
<keyword evidence="3 6" id="KW-0012">Acyltransferase</keyword>
<sequence>MNGGACEHHPVVTGLGVASPSGLGTAEHWDATLAGRVAIGPITRFDASGYPVRLAGQVPDFEPRDHLPGRLLPQTDHLTRLALIAADRAIADAGLTLSAGESLRYGVVTANSAGGFTFGENELRKLWSIGPHKVSAYQSFAWFYAVNTGQISIRNGLRGPSGVLVSGQAGGLDAIGQARRVLRKGASGVLTGGFEAALCSWGVTARLAGPHISTGDDPATAYRPFAAGATGHVIGEGGAVLVLEREGEALARGAKRCYGRVAGYAATLDPAPGTGRPSTLHRAAALALADAALEPGRIDVVFADAAGTPDLDRAEAAAITGLFGAYGVPVTAPKAMTGRLSAGGAAVDVATCLLAMRDGLIPPTADVRPDPSYRIDLVTGRPRRARIDHALVLARGQGGFNSAIVLAGPCRPGPPSQ</sequence>
<evidence type="ECO:0000313" key="6">
    <source>
        <dbReference type="EMBL" id="MBG6093629.1"/>
    </source>
</evidence>
<organism evidence="6 7">
    <name type="scientific">Actinomadura viridis</name>
    <dbReference type="NCBI Taxonomy" id="58110"/>
    <lineage>
        <taxon>Bacteria</taxon>
        <taxon>Bacillati</taxon>
        <taxon>Actinomycetota</taxon>
        <taxon>Actinomycetes</taxon>
        <taxon>Streptosporangiales</taxon>
        <taxon>Thermomonosporaceae</taxon>
        <taxon>Actinomadura</taxon>
    </lineage>
</organism>
<reference evidence="6" key="1">
    <citation type="submission" date="2020-11" db="EMBL/GenBank/DDBJ databases">
        <title>Sequencing the genomes of 1000 actinobacteria strains.</title>
        <authorList>
            <person name="Klenk H.-P."/>
        </authorList>
    </citation>
    <scope>NUCLEOTIDE SEQUENCE</scope>
    <source>
        <strain evidence="6">DSM 43175</strain>
    </source>
</reference>
<dbReference type="Pfam" id="PF02801">
    <property type="entry name" value="Ketoacyl-synt_C"/>
    <property type="match status" value="1"/>
</dbReference>
<evidence type="ECO:0000256" key="4">
    <source>
        <dbReference type="RuleBase" id="RU003694"/>
    </source>
</evidence>
<dbReference type="InterPro" id="IPR014031">
    <property type="entry name" value="Ketoacyl_synth_C"/>
</dbReference>
<dbReference type="Proteomes" id="UP000614047">
    <property type="component" value="Unassembled WGS sequence"/>
</dbReference>
<comment type="similarity">
    <text evidence="1 4">Belongs to the thiolase-like superfamily. Beta-ketoacyl-ACP synthases family.</text>
</comment>
<feature type="domain" description="Ketosynthase family 3 (KS3)" evidence="5">
    <location>
        <begin position="7"/>
        <end position="408"/>
    </location>
</feature>
<dbReference type="InterPro" id="IPR000794">
    <property type="entry name" value="Beta-ketoacyl_synthase"/>
</dbReference>
<accession>A0A931DLX1</accession>
<comment type="caution">
    <text evidence="6">The sequence shown here is derived from an EMBL/GenBank/DDBJ whole genome shotgun (WGS) entry which is preliminary data.</text>
</comment>
<evidence type="ECO:0000256" key="3">
    <source>
        <dbReference type="ARBA" id="ARBA00023315"/>
    </source>
</evidence>
<dbReference type="PANTHER" id="PTHR11712">
    <property type="entry name" value="POLYKETIDE SYNTHASE-RELATED"/>
    <property type="match status" value="1"/>
</dbReference>
<dbReference type="EC" id="2.3.1.-" evidence="6"/>
<dbReference type="AlphaFoldDB" id="A0A931DLX1"/>
<dbReference type="PANTHER" id="PTHR11712:SF322">
    <property type="entry name" value="POLYKETIDE BETA-KETOACYL SYNTHASE 2-RELATED"/>
    <property type="match status" value="1"/>
</dbReference>
<dbReference type="GO" id="GO:0004315">
    <property type="term" value="F:3-oxoacyl-[acyl-carrier-protein] synthase activity"/>
    <property type="evidence" value="ECO:0007669"/>
    <property type="project" value="TreeGrafter"/>
</dbReference>
<gene>
    <name evidence="6" type="ORF">IW256_007742</name>
</gene>
<dbReference type="InterPro" id="IPR016039">
    <property type="entry name" value="Thiolase-like"/>
</dbReference>
<keyword evidence="7" id="KW-1185">Reference proteome</keyword>
<dbReference type="Pfam" id="PF00109">
    <property type="entry name" value="ketoacyl-synt"/>
    <property type="match status" value="1"/>
</dbReference>
<dbReference type="Gene3D" id="3.40.47.10">
    <property type="match status" value="2"/>
</dbReference>
<dbReference type="SUPFAM" id="SSF53901">
    <property type="entry name" value="Thiolase-like"/>
    <property type="match status" value="2"/>
</dbReference>
<dbReference type="InterPro" id="IPR020841">
    <property type="entry name" value="PKS_Beta-ketoAc_synthase_dom"/>
</dbReference>
<keyword evidence="2 4" id="KW-0808">Transferase</keyword>
<proteinExistence type="inferred from homology"/>
<protein>
    <submittedName>
        <fullName evidence="6">Act minimal PKS chain-length factor (CLF/KS beta)</fullName>
        <ecNumber evidence="6">2.3.1.-</ecNumber>
    </submittedName>
</protein>
<evidence type="ECO:0000259" key="5">
    <source>
        <dbReference type="PROSITE" id="PS52004"/>
    </source>
</evidence>
<evidence type="ECO:0000256" key="2">
    <source>
        <dbReference type="ARBA" id="ARBA00022679"/>
    </source>
</evidence>
<dbReference type="RefSeq" id="WP_197015667.1">
    <property type="nucleotide sequence ID" value="NZ_BAABES010000003.1"/>
</dbReference>
<evidence type="ECO:0000313" key="7">
    <source>
        <dbReference type="Proteomes" id="UP000614047"/>
    </source>
</evidence>